<reference evidence="2 3" key="1">
    <citation type="submission" date="2017-12" db="EMBL/GenBank/DDBJ databases">
        <title>Phylogenetic diversity of female urinary microbiome.</title>
        <authorList>
            <person name="Thomas-White K."/>
            <person name="Wolfe A.J."/>
        </authorList>
    </citation>
    <scope>NUCLEOTIDE SEQUENCE [LARGE SCALE GENOMIC DNA]</scope>
    <source>
        <strain evidence="2 3">UMB0321</strain>
    </source>
</reference>
<dbReference type="Proteomes" id="UP000234767">
    <property type="component" value="Unassembled WGS sequence"/>
</dbReference>
<name>A0A2I1XD76_NEISI</name>
<gene>
    <name evidence="2" type="ORF">CYK00_04930</name>
</gene>
<protein>
    <submittedName>
        <fullName evidence="2">Uncharacterized protein</fullName>
    </submittedName>
</protein>
<sequence length="71" mass="7994">MALGKIKFVQPVEPPPPTRCKGSRPQIKTRSSENLNPKFSDDLFIFKPNLLDASCFQHALGEEHHACDEKC</sequence>
<accession>A0A2I1XD76</accession>
<dbReference type="AlphaFoldDB" id="A0A2I1XD76"/>
<dbReference type="EMBL" id="PKJO01000004">
    <property type="protein sequence ID" value="PLA40567.1"/>
    <property type="molecule type" value="Genomic_DNA"/>
</dbReference>
<proteinExistence type="predicted"/>
<evidence type="ECO:0000313" key="3">
    <source>
        <dbReference type="Proteomes" id="UP000234767"/>
    </source>
</evidence>
<comment type="caution">
    <text evidence="2">The sequence shown here is derived from an EMBL/GenBank/DDBJ whole genome shotgun (WGS) entry which is preliminary data.</text>
</comment>
<feature type="compositionally biased region" description="Polar residues" evidence="1">
    <location>
        <begin position="26"/>
        <end position="35"/>
    </location>
</feature>
<evidence type="ECO:0000313" key="2">
    <source>
        <dbReference type="EMBL" id="PLA40567.1"/>
    </source>
</evidence>
<evidence type="ECO:0000256" key="1">
    <source>
        <dbReference type="SAM" id="MobiDB-lite"/>
    </source>
</evidence>
<feature type="region of interest" description="Disordered" evidence="1">
    <location>
        <begin position="1"/>
        <end position="35"/>
    </location>
</feature>
<organism evidence="2 3">
    <name type="scientific">Neisseria sicca</name>
    <dbReference type="NCBI Taxonomy" id="490"/>
    <lineage>
        <taxon>Bacteria</taxon>
        <taxon>Pseudomonadati</taxon>
        <taxon>Pseudomonadota</taxon>
        <taxon>Betaproteobacteria</taxon>
        <taxon>Neisseriales</taxon>
        <taxon>Neisseriaceae</taxon>
        <taxon>Neisseria</taxon>
    </lineage>
</organism>